<proteinExistence type="predicted"/>
<protein>
    <submittedName>
        <fullName evidence="1">Uncharacterized protein</fullName>
    </submittedName>
</protein>
<feature type="non-terminal residue" evidence="1">
    <location>
        <position position="1"/>
    </location>
</feature>
<keyword evidence="2" id="KW-1185">Reference proteome</keyword>
<dbReference type="EMBL" id="CAUOFW020002247">
    <property type="protein sequence ID" value="CAK9152255.1"/>
    <property type="molecule type" value="Genomic_DNA"/>
</dbReference>
<comment type="caution">
    <text evidence="1">The sequence shown here is derived from an EMBL/GenBank/DDBJ whole genome shotgun (WGS) entry which is preliminary data.</text>
</comment>
<organism evidence="1 2">
    <name type="scientific">Ilex paraguariensis</name>
    <name type="common">yerba mate</name>
    <dbReference type="NCBI Taxonomy" id="185542"/>
    <lineage>
        <taxon>Eukaryota</taxon>
        <taxon>Viridiplantae</taxon>
        <taxon>Streptophyta</taxon>
        <taxon>Embryophyta</taxon>
        <taxon>Tracheophyta</taxon>
        <taxon>Spermatophyta</taxon>
        <taxon>Magnoliopsida</taxon>
        <taxon>eudicotyledons</taxon>
        <taxon>Gunneridae</taxon>
        <taxon>Pentapetalae</taxon>
        <taxon>asterids</taxon>
        <taxon>campanulids</taxon>
        <taxon>Aquifoliales</taxon>
        <taxon>Aquifoliaceae</taxon>
        <taxon>Ilex</taxon>
    </lineage>
</organism>
<evidence type="ECO:0000313" key="1">
    <source>
        <dbReference type="EMBL" id="CAK9152255.1"/>
    </source>
</evidence>
<feature type="non-terminal residue" evidence="1">
    <location>
        <position position="112"/>
    </location>
</feature>
<dbReference type="Proteomes" id="UP001642360">
    <property type="component" value="Unassembled WGS sequence"/>
</dbReference>
<gene>
    <name evidence="1" type="ORF">ILEXP_LOCUS20469</name>
</gene>
<evidence type="ECO:0000313" key="2">
    <source>
        <dbReference type="Proteomes" id="UP001642360"/>
    </source>
</evidence>
<sequence>SLCPKMMSKARNNVEEQAAIHILSADQPVFCLDKGKAVASIVLDTETVETNKKRVADNHLVPGNEIEGYPQDTGRITSKNKFADLSLEAGEIIMDLAVESQPSTSICNEVTK</sequence>
<dbReference type="AlphaFoldDB" id="A0ABC8S526"/>
<accession>A0ABC8S526</accession>
<name>A0ABC8S526_9AQUA</name>
<reference evidence="1 2" key="1">
    <citation type="submission" date="2024-02" db="EMBL/GenBank/DDBJ databases">
        <authorList>
            <person name="Vignale AGUSTIN F."/>
            <person name="Sosa J E."/>
            <person name="Modenutti C."/>
        </authorList>
    </citation>
    <scope>NUCLEOTIDE SEQUENCE [LARGE SCALE GENOMIC DNA]</scope>
</reference>